<proteinExistence type="predicted"/>
<dbReference type="eggNOG" id="ENOG5032TYT">
    <property type="taxonomic scope" value="Bacteria"/>
</dbReference>
<sequence>MKKLCIGLLFFGLTSQVPAQVEEPVEDFYGVQLTEVNLKPINASYFDNVYDRNSPNDVKELQREVANYDIKESDVFDSQMESYDVLFKEKGGDKSRIIATFDKEGKILTSFERHNNIFLPSAVRNAIFKEYDGWTLAKTTYKVSYFQNKKVEKTYFARIEKDGRRKNLKIDAAGILH</sequence>
<evidence type="ECO:0000256" key="1">
    <source>
        <dbReference type="SAM" id="SignalP"/>
    </source>
</evidence>
<dbReference type="Proteomes" id="UP000028521">
    <property type="component" value="Unassembled WGS sequence"/>
</dbReference>
<reference evidence="3" key="2">
    <citation type="submission" date="2014-07" db="EMBL/GenBank/DDBJ databases">
        <title>Genome sequence of Mangrovimonas yunxiaonensis.</title>
        <authorList>
            <person name="Li Y."/>
            <person name="Zheng T."/>
        </authorList>
    </citation>
    <scope>NUCLEOTIDE SEQUENCE [LARGE SCALE GENOMIC DNA]</scope>
    <source>
        <strain evidence="3">LY01</strain>
    </source>
</reference>
<accession>A0A084TME8</accession>
<dbReference type="OrthoDB" id="668160at2"/>
<dbReference type="AlphaFoldDB" id="A0A084TME8"/>
<comment type="caution">
    <text evidence="2">The sequence shown here is derived from an EMBL/GenBank/DDBJ whole genome shotgun (WGS) entry which is preliminary data.</text>
</comment>
<evidence type="ECO:0000313" key="2">
    <source>
        <dbReference type="EMBL" id="KFB01884.1"/>
    </source>
</evidence>
<dbReference type="Gene3D" id="3.10.450.360">
    <property type="match status" value="1"/>
</dbReference>
<dbReference type="EMBL" id="JPFK01000003">
    <property type="protein sequence ID" value="KFB01884.1"/>
    <property type="molecule type" value="Genomic_DNA"/>
</dbReference>
<evidence type="ECO:0000313" key="3">
    <source>
        <dbReference type="Proteomes" id="UP000028521"/>
    </source>
</evidence>
<keyword evidence="3" id="KW-1185">Reference proteome</keyword>
<name>A0A084TME8_9FLAO</name>
<protein>
    <recommendedName>
        <fullName evidence="4">Nicotinate-nucleotide adenylyltransferase</fullName>
    </recommendedName>
</protein>
<gene>
    <name evidence="2" type="ORF">IA57_03145</name>
</gene>
<organism evidence="2 3">
    <name type="scientific">Mangrovimonas yunxiaonensis</name>
    <dbReference type="NCBI Taxonomy" id="1197477"/>
    <lineage>
        <taxon>Bacteria</taxon>
        <taxon>Pseudomonadati</taxon>
        <taxon>Bacteroidota</taxon>
        <taxon>Flavobacteriia</taxon>
        <taxon>Flavobacteriales</taxon>
        <taxon>Flavobacteriaceae</taxon>
        <taxon>Mangrovimonas</taxon>
    </lineage>
</organism>
<evidence type="ECO:0008006" key="4">
    <source>
        <dbReference type="Google" id="ProtNLM"/>
    </source>
</evidence>
<keyword evidence="1" id="KW-0732">Signal</keyword>
<dbReference type="RefSeq" id="WP_036119063.1">
    <property type="nucleotide sequence ID" value="NZ_BMET01000005.1"/>
</dbReference>
<reference evidence="2 3" key="1">
    <citation type="journal article" date="2014" name="Genome Announc.">
        <title>Draft Genome Sequence of the Algicidal Bacterium Mangrovimonas yunxiaonensis Strain LY01.</title>
        <authorList>
            <person name="Li Y."/>
            <person name="Zhu H."/>
            <person name="Li C."/>
            <person name="Zhang H."/>
            <person name="Chen Z."/>
            <person name="Zheng W."/>
            <person name="Xu H."/>
            <person name="Zheng T."/>
        </authorList>
    </citation>
    <scope>NUCLEOTIDE SEQUENCE [LARGE SCALE GENOMIC DNA]</scope>
    <source>
        <strain evidence="2 3">LY01</strain>
    </source>
</reference>
<feature type="signal peptide" evidence="1">
    <location>
        <begin position="1"/>
        <end position="19"/>
    </location>
</feature>
<feature type="chain" id="PRO_5001782779" description="Nicotinate-nucleotide adenylyltransferase" evidence="1">
    <location>
        <begin position="20"/>
        <end position="177"/>
    </location>
</feature>
<dbReference type="SUPFAM" id="SSF160574">
    <property type="entry name" value="BT0923-like"/>
    <property type="match status" value="1"/>
</dbReference>